<sequence>MNVRNYFDNLKSPEVSPSLIQFKQSINHAKEQNIRNCFNQLNSSPEFLHYK</sequence>
<accession>A0A8R1XRR1</accession>
<proteinExistence type="predicted"/>
<evidence type="ECO:0000313" key="1">
    <source>
        <dbReference type="EnsemblMetazoa" id="OVOC3230.1"/>
    </source>
</evidence>
<protein>
    <submittedName>
        <fullName evidence="1">Uncharacterized protein</fullName>
    </submittedName>
</protein>
<reference evidence="2" key="1">
    <citation type="submission" date="2013-10" db="EMBL/GenBank/DDBJ databases">
        <title>Genome sequencing of Onchocerca volvulus.</title>
        <authorList>
            <person name="Cotton J."/>
            <person name="Tsai J."/>
            <person name="Stanley E."/>
            <person name="Tracey A."/>
            <person name="Holroyd N."/>
            <person name="Lustigman S."/>
            <person name="Berriman M."/>
        </authorList>
    </citation>
    <scope>NUCLEOTIDE SEQUENCE</scope>
</reference>
<dbReference type="EMBL" id="CMVM020000079">
    <property type="status" value="NOT_ANNOTATED_CDS"/>
    <property type="molecule type" value="Genomic_DNA"/>
</dbReference>
<organism evidence="1 2">
    <name type="scientific">Onchocerca volvulus</name>
    <dbReference type="NCBI Taxonomy" id="6282"/>
    <lineage>
        <taxon>Eukaryota</taxon>
        <taxon>Metazoa</taxon>
        <taxon>Ecdysozoa</taxon>
        <taxon>Nematoda</taxon>
        <taxon>Chromadorea</taxon>
        <taxon>Rhabditida</taxon>
        <taxon>Spirurina</taxon>
        <taxon>Spiruromorpha</taxon>
        <taxon>Filarioidea</taxon>
        <taxon>Onchocercidae</taxon>
        <taxon>Onchocerca</taxon>
    </lineage>
</organism>
<dbReference type="EnsemblMetazoa" id="OVOC3230.1">
    <property type="protein sequence ID" value="OVOC3230.1"/>
    <property type="gene ID" value="WBGene00240039"/>
</dbReference>
<dbReference type="AlphaFoldDB" id="A0A8R1XRR1"/>
<dbReference type="Proteomes" id="UP000024404">
    <property type="component" value="Unassembled WGS sequence"/>
</dbReference>
<evidence type="ECO:0000313" key="2">
    <source>
        <dbReference type="Proteomes" id="UP000024404"/>
    </source>
</evidence>
<keyword evidence="2" id="KW-1185">Reference proteome</keyword>
<name>A0A8R1XRR1_ONCVO</name>
<reference evidence="1" key="2">
    <citation type="submission" date="2022-06" db="UniProtKB">
        <authorList>
            <consortium name="EnsemblMetazoa"/>
        </authorList>
    </citation>
    <scope>IDENTIFICATION</scope>
</reference>